<evidence type="ECO:0000313" key="2">
    <source>
        <dbReference type="EMBL" id="KAF2874090.1"/>
    </source>
</evidence>
<dbReference type="AlphaFoldDB" id="A0A7C8IH47"/>
<accession>A0A7C8IH47</accession>
<sequence>MPLQRVAWQSAMAIKLRSGRTSHSITECFSSARGPDAIVRTGMQRQARNIAFHHTSEPSDLPPHIGAIKQPPRLLISVSVGRAEPSRAGSAPRPRSPGRMKGATMSASSRKALTNGHIPEEVIRTTSKAIKKEAPHQSQRGCYPTFTVLHYLHRSHCCEGLGCSYLSMQCHYTRPTLCIIRLHMSRRVTAS</sequence>
<dbReference type="EMBL" id="JAADJZ010000006">
    <property type="protein sequence ID" value="KAF2874090.1"/>
    <property type="molecule type" value="Genomic_DNA"/>
</dbReference>
<evidence type="ECO:0000313" key="3">
    <source>
        <dbReference type="Proteomes" id="UP000481861"/>
    </source>
</evidence>
<name>A0A7C8IH47_9PLEO</name>
<protein>
    <submittedName>
        <fullName evidence="2">Uncharacterized protein</fullName>
    </submittedName>
</protein>
<feature type="region of interest" description="Disordered" evidence="1">
    <location>
        <begin position="82"/>
        <end position="111"/>
    </location>
</feature>
<comment type="caution">
    <text evidence="2">The sequence shown here is derived from an EMBL/GenBank/DDBJ whole genome shotgun (WGS) entry which is preliminary data.</text>
</comment>
<keyword evidence="3" id="KW-1185">Reference proteome</keyword>
<reference evidence="2 3" key="1">
    <citation type="submission" date="2020-01" db="EMBL/GenBank/DDBJ databases">
        <authorList>
            <consortium name="DOE Joint Genome Institute"/>
            <person name="Haridas S."/>
            <person name="Albert R."/>
            <person name="Binder M."/>
            <person name="Bloem J."/>
            <person name="Labutti K."/>
            <person name="Salamov A."/>
            <person name="Andreopoulos B."/>
            <person name="Baker S.E."/>
            <person name="Barry K."/>
            <person name="Bills G."/>
            <person name="Bluhm B.H."/>
            <person name="Cannon C."/>
            <person name="Castanera R."/>
            <person name="Culley D.E."/>
            <person name="Daum C."/>
            <person name="Ezra D."/>
            <person name="Gonzalez J.B."/>
            <person name="Henrissat B."/>
            <person name="Kuo A."/>
            <person name="Liang C."/>
            <person name="Lipzen A."/>
            <person name="Lutzoni F."/>
            <person name="Magnuson J."/>
            <person name="Mondo S."/>
            <person name="Nolan M."/>
            <person name="Ohm R."/>
            <person name="Pangilinan J."/>
            <person name="Park H.-J.H."/>
            <person name="Ramirez L."/>
            <person name="Alfaro M."/>
            <person name="Sun H."/>
            <person name="Tritt A."/>
            <person name="Yoshinaga Y."/>
            <person name="Zwiers L.-H.L."/>
            <person name="Turgeon B.G."/>
            <person name="Goodwin S.B."/>
            <person name="Spatafora J.W."/>
            <person name="Crous P.W."/>
            <person name="Grigoriev I.V."/>
        </authorList>
    </citation>
    <scope>NUCLEOTIDE SEQUENCE [LARGE SCALE GENOMIC DNA]</scope>
    <source>
        <strain evidence="2 3">CBS 611.86</strain>
    </source>
</reference>
<proteinExistence type="predicted"/>
<organism evidence="2 3">
    <name type="scientific">Massariosphaeria phaeospora</name>
    <dbReference type="NCBI Taxonomy" id="100035"/>
    <lineage>
        <taxon>Eukaryota</taxon>
        <taxon>Fungi</taxon>
        <taxon>Dikarya</taxon>
        <taxon>Ascomycota</taxon>
        <taxon>Pezizomycotina</taxon>
        <taxon>Dothideomycetes</taxon>
        <taxon>Pleosporomycetidae</taxon>
        <taxon>Pleosporales</taxon>
        <taxon>Pleosporales incertae sedis</taxon>
        <taxon>Massariosphaeria</taxon>
    </lineage>
</organism>
<gene>
    <name evidence="2" type="ORF">BDV95DRAFT_321715</name>
</gene>
<dbReference type="Proteomes" id="UP000481861">
    <property type="component" value="Unassembled WGS sequence"/>
</dbReference>
<evidence type="ECO:0000256" key="1">
    <source>
        <dbReference type="SAM" id="MobiDB-lite"/>
    </source>
</evidence>